<reference evidence="1 2" key="1">
    <citation type="submission" date="2019-07" db="EMBL/GenBank/DDBJ databases">
        <title>Whole genome shotgun sequence of Chryseobacterium lathyri NBRC 105250.</title>
        <authorList>
            <person name="Hosoyama A."/>
            <person name="Uohara A."/>
            <person name="Ohji S."/>
            <person name="Ichikawa N."/>
        </authorList>
    </citation>
    <scope>NUCLEOTIDE SEQUENCE [LARGE SCALE GENOMIC DNA]</scope>
    <source>
        <strain evidence="1 2">NBRC 105250</strain>
    </source>
</reference>
<evidence type="ECO:0008006" key="3">
    <source>
        <dbReference type="Google" id="ProtNLM"/>
    </source>
</evidence>
<dbReference type="RefSeq" id="WP_111958820.1">
    <property type="nucleotide sequence ID" value="NZ_BJYI01000013.1"/>
</dbReference>
<name>A0A511YDL9_9FLAO</name>
<dbReference type="EMBL" id="BJYI01000013">
    <property type="protein sequence ID" value="GEN73282.1"/>
    <property type="molecule type" value="Genomic_DNA"/>
</dbReference>
<gene>
    <name evidence="1" type="ORF">CLA01_33540</name>
</gene>
<dbReference type="OrthoDB" id="1260127at2"/>
<sequence>MKDTGPDYKKIYTDIIEEKFPDKMNNFRIMQKIETINTVIDIIALNRMIFGKQELLVESKNQKLRSYDQRSILNILEYQKKNKLNNTQTANYFRMSRNTLSKWKRIFKI</sequence>
<evidence type="ECO:0000313" key="2">
    <source>
        <dbReference type="Proteomes" id="UP000321150"/>
    </source>
</evidence>
<dbReference type="AlphaFoldDB" id="A0A511YDL9"/>
<organism evidence="1 2">
    <name type="scientific">Chryseobacterium lathyri</name>
    <dbReference type="NCBI Taxonomy" id="395933"/>
    <lineage>
        <taxon>Bacteria</taxon>
        <taxon>Pseudomonadati</taxon>
        <taxon>Bacteroidota</taxon>
        <taxon>Flavobacteriia</taxon>
        <taxon>Flavobacteriales</taxon>
        <taxon>Weeksellaceae</taxon>
        <taxon>Chryseobacterium group</taxon>
        <taxon>Chryseobacterium</taxon>
    </lineage>
</organism>
<proteinExistence type="predicted"/>
<accession>A0A511YDL9</accession>
<dbReference type="Proteomes" id="UP000321150">
    <property type="component" value="Unassembled WGS sequence"/>
</dbReference>
<evidence type="ECO:0000313" key="1">
    <source>
        <dbReference type="EMBL" id="GEN73282.1"/>
    </source>
</evidence>
<protein>
    <recommendedName>
        <fullName evidence="3">Transposase</fullName>
    </recommendedName>
</protein>
<comment type="caution">
    <text evidence="1">The sequence shown here is derived from an EMBL/GenBank/DDBJ whole genome shotgun (WGS) entry which is preliminary data.</text>
</comment>